<gene>
    <name evidence="5" type="ORF">GPM918_LOCUS31222</name>
    <name evidence="4" type="ORF">OVA965_LOCUS11395</name>
    <name evidence="7" type="ORF">SRO942_LOCUS31858</name>
    <name evidence="6" type="ORF">TMI583_LOCUS11396</name>
</gene>
<dbReference type="OrthoDB" id="10063653at2759"/>
<dbReference type="Proteomes" id="UP000663829">
    <property type="component" value="Unassembled WGS sequence"/>
</dbReference>
<feature type="domain" description="PDZ" evidence="3">
    <location>
        <begin position="260"/>
        <end position="343"/>
    </location>
</feature>
<evidence type="ECO:0000259" key="3">
    <source>
        <dbReference type="PROSITE" id="PS50106"/>
    </source>
</evidence>
<dbReference type="PANTHER" id="PTHR16528">
    <property type="entry name" value="GOLGI-ASSOCIATED PDZ AND COILED-COIL MOTIF-CONTAINING"/>
    <property type="match status" value="1"/>
</dbReference>
<feature type="compositionally biased region" description="Polar residues" evidence="2">
    <location>
        <begin position="383"/>
        <end position="414"/>
    </location>
</feature>
<dbReference type="InterPro" id="IPR038879">
    <property type="entry name" value="GOPC"/>
</dbReference>
<dbReference type="Proteomes" id="UP000677228">
    <property type="component" value="Unassembled WGS sequence"/>
</dbReference>
<proteinExistence type="predicted"/>
<accession>A0A815HWT0</accession>
<dbReference type="GO" id="GO:0030140">
    <property type="term" value="C:trans-Golgi network transport vesicle"/>
    <property type="evidence" value="ECO:0007669"/>
    <property type="project" value="TreeGrafter"/>
</dbReference>
<dbReference type="Proteomes" id="UP000682733">
    <property type="component" value="Unassembled WGS sequence"/>
</dbReference>
<sequence>MAVSVVANAFRWIDILEKEFDKTFVDLDLLLGEIDSDQSEITDEGRAKLTMLSSSWAQLVHKTQTLSQTNAKMEAQLIDTKTELLDMKAENVALQQQIKDIMAQLHASQLECQTLKNQEIDGADIIRKRLEGQINRQRDEFKRDVVWEIKATDLEKENVKLKTNIINLQSEVYGSRLAAKYLDKELAGRIQQIQLLGRDLRGPDHEKLWNQLEAEIHLHRHKTVIRACRGRQVANKVLSAPPGHDFNTLKKRQGVGELRTVNLTKEATEALGISVTGGKEHGLPILISEIHQGGAVDRCGQLYVGDSILAVNGVDLRETKHTEAVRVLSSVKGNITMNVVFVAPDNDSDSEDLTNLTENSLKYKFISNETDYQAEIPHRNRKQQSVSSEKNSSQDIFSNQTIKNIVNGSSNSPKTKAALEQPIEDGDSELNANDGASVIDRYLKSTKQYLPLKRTDST</sequence>
<dbReference type="EMBL" id="CAJOBA010004397">
    <property type="protein sequence ID" value="CAF3711865.1"/>
    <property type="molecule type" value="Genomic_DNA"/>
</dbReference>
<dbReference type="Gene3D" id="2.30.42.10">
    <property type="match status" value="1"/>
</dbReference>
<dbReference type="EMBL" id="CAJOBC010068047">
    <property type="protein sequence ID" value="CAF4233082.1"/>
    <property type="molecule type" value="Genomic_DNA"/>
</dbReference>
<feature type="coiled-coil region" evidence="1">
    <location>
        <begin position="70"/>
        <end position="118"/>
    </location>
</feature>
<evidence type="ECO:0000313" key="8">
    <source>
        <dbReference type="Proteomes" id="UP000663829"/>
    </source>
</evidence>
<reference evidence="5" key="1">
    <citation type="submission" date="2021-02" db="EMBL/GenBank/DDBJ databases">
        <authorList>
            <person name="Nowell W R."/>
        </authorList>
    </citation>
    <scope>NUCLEOTIDE SEQUENCE</scope>
</reference>
<comment type="caution">
    <text evidence="5">The sequence shown here is derived from an EMBL/GenBank/DDBJ whole genome shotgun (WGS) entry which is preliminary data.</text>
</comment>
<feature type="region of interest" description="Disordered" evidence="2">
    <location>
        <begin position="377"/>
        <end position="433"/>
    </location>
</feature>
<dbReference type="PANTHER" id="PTHR16528:SF2">
    <property type="entry name" value="GOLGI-ASSOCIATED PDZ AND COILED-COIL MOTIF-CONTAINING PROTEIN"/>
    <property type="match status" value="1"/>
</dbReference>
<name>A0A815HWT0_9BILA</name>
<evidence type="ECO:0000313" key="5">
    <source>
        <dbReference type="EMBL" id="CAF1357708.1"/>
    </source>
</evidence>
<evidence type="ECO:0000313" key="4">
    <source>
        <dbReference type="EMBL" id="CAF0936196.1"/>
    </source>
</evidence>
<dbReference type="PROSITE" id="PS50106">
    <property type="entry name" value="PDZ"/>
    <property type="match status" value="1"/>
</dbReference>
<dbReference type="Pfam" id="PF00595">
    <property type="entry name" value="PDZ"/>
    <property type="match status" value="1"/>
</dbReference>
<dbReference type="GO" id="GO:0044325">
    <property type="term" value="F:transmembrane transporter binding"/>
    <property type="evidence" value="ECO:0007669"/>
    <property type="project" value="TreeGrafter"/>
</dbReference>
<evidence type="ECO:0000313" key="7">
    <source>
        <dbReference type="EMBL" id="CAF4233082.1"/>
    </source>
</evidence>
<dbReference type="InterPro" id="IPR036034">
    <property type="entry name" value="PDZ_sf"/>
</dbReference>
<dbReference type="EMBL" id="CAJNOK010004393">
    <property type="protein sequence ID" value="CAF0936196.1"/>
    <property type="molecule type" value="Genomic_DNA"/>
</dbReference>
<dbReference type="EMBL" id="CAJNOQ010015236">
    <property type="protein sequence ID" value="CAF1357708.1"/>
    <property type="molecule type" value="Genomic_DNA"/>
</dbReference>
<dbReference type="AlphaFoldDB" id="A0A815HWT0"/>
<evidence type="ECO:0000256" key="2">
    <source>
        <dbReference type="SAM" id="MobiDB-lite"/>
    </source>
</evidence>
<evidence type="ECO:0000313" key="6">
    <source>
        <dbReference type="EMBL" id="CAF3711865.1"/>
    </source>
</evidence>
<dbReference type="InterPro" id="IPR001478">
    <property type="entry name" value="PDZ"/>
</dbReference>
<keyword evidence="1" id="KW-0175">Coiled coil</keyword>
<evidence type="ECO:0000256" key="1">
    <source>
        <dbReference type="SAM" id="Coils"/>
    </source>
</evidence>
<organism evidence="5 8">
    <name type="scientific">Didymodactylos carnosus</name>
    <dbReference type="NCBI Taxonomy" id="1234261"/>
    <lineage>
        <taxon>Eukaryota</taxon>
        <taxon>Metazoa</taxon>
        <taxon>Spiralia</taxon>
        <taxon>Gnathifera</taxon>
        <taxon>Rotifera</taxon>
        <taxon>Eurotatoria</taxon>
        <taxon>Bdelloidea</taxon>
        <taxon>Philodinida</taxon>
        <taxon>Philodinidae</taxon>
        <taxon>Didymodactylos</taxon>
    </lineage>
</organism>
<keyword evidence="8" id="KW-1185">Reference proteome</keyword>
<dbReference type="GO" id="GO:0016020">
    <property type="term" value="C:membrane"/>
    <property type="evidence" value="ECO:0007669"/>
    <property type="project" value="TreeGrafter"/>
</dbReference>
<dbReference type="GO" id="GO:2000009">
    <property type="term" value="P:negative regulation of protein localization to cell surface"/>
    <property type="evidence" value="ECO:0007669"/>
    <property type="project" value="TreeGrafter"/>
</dbReference>
<dbReference type="SMART" id="SM00228">
    <property type="entry name" value="PDZ"/>
    <property type="match status" value="1"/>
</dbReference>
<dbReference type="Proteomes" id="UP000681722">
    <property type="component" value="Unassembled WGS sequence"/>
</dbReference>
<dbReference type="SUPFAM" id="SSF50156">
    <property type="entry name" value="PDZ domain-like"/>
    <property type="match status" value="1"/>
</dbReference>
<protein>
    <recommendedName>
        <fullName evidence="3">PDZ domain-containing protein</fullName>
    </recommendedName>
</protein>
<dbReference type="GO" id="GO:0005794">
    <property type="term" value="C:Golgi apparatus"/>
    <property type="evidence" value="ECO:0007669"/>
    <property type="project" value="InterPro"/>
</dbReference>